<dbReference type="InterPro" id="IPR008964">
    <property type="entry name" value="Invasin/intimin_cell_adhesion"/>
</dbReference>
<accession>A0ABM9P7R0</accession>
<dbReference type="SUPFAM" id="SSF49373">
    <property type="entry name" value="Invasin/intimin cell-adhesion fragments"/>
    <property type="match status" value="1"/>
</dbReference>
<dbReference type="Pfam" id="PF02368">
    <property type="entry name" value="Big_2"/>
    <property type="match status" value="1"/>
</dbReference>
<dbReference type="Gene3D" id="2.60.40.1080">
    <property type="match status" value="1"/>
</dbReference>
<dbReference type="RefSeq" id="WP_348715230.1">
    <property type="nucleotide sequence ID" value="NZ_CAXJIO010000010.1"/>
</dbReference>
<keyword evidence="4" id="KW-1185">Reference proteome</keyword>
<feature type="compositionally biased region" description="Low complexity" evidence="1">
    <location>
        <begin position="97"/>
        <end position="109"/>
    </location>
</feature>
<dbReference type="PROSITE" id="PS51549">
    <property type="entry name" value="DM13"/>
    <property type="match status" value="1"/>
</dbReference>
<dbReference type="Proteomes" id="UP001497527">
    <property type="component" value="Unassembled WGS sequence"/>
</dbReference>
<evidence type="ECO:0000259" key="2">
    <source>
        <dbReference type="PROSITE" id="PS51549"/>
    </source>
</evidence>
<feature type="domain" description="DM13" evidence="2">
    <location>
        <begin position="127"/>
        <end position="228"/>
    </location>
</feature>
<dbReference type="InterPro" id="IPR019545">
    <property type="entry name" value="DM13_domain"/>
</dbReference>
<evidence type="ECO:0000313" key="4">
    <source>
        <dbReference type="Proteomes" id="UP001497527"/>
    </source>
</evidence>
<keyword evidence="3" id="KW-0449">Lipoprotein</keyword>
<sequence>MKHLQFLLVFVFLFQSCIDNDIINDTVEEKLSINNPIQELTINNTYQYTTKYTDNVGNVQAAQISWNSSDPAIISVSSTGLITAFTKGTATITASTTSSNGATLSTSNTVTATEDMVDNSGPKEKTGTIRTTSSYTLTGTFTLKEIPNTNDLELIVNDDYRASSSLPGLFLYLTNNSNTVSGAKEISAVSVFNGAHTYTIKDTKINDFSHLLYWCKPFSVKVGDAEIN</sequence>
<protein>
    <submittedName>
        <fullName evidence="3">Lipoprotein</fullName>
    </submittedName>
</protein>
<evidence type="ECO:0000256" key="1">
    <source>
        <dbReference type="SAM" id="MobiDB-lite"/>
    </source>
</evidence>
<feature type="region of interest" description="Disordered" evidence="1">
    <location>
        <begin position="97"/>
        <end position="127"/>
    </location>
</feature>
<gene>
    <name evidence="3" type="ORF">T190423A01A_10172</name>
</gene>
<proteinExistence type="predicted"/>
<evidence type="ECO:0000313" key="3">
    <source>
        <dbReference type="EMBL" id="CAL2101609.1"/>
    </source>
</evidence>
<name>A0ABM9P7R0_9FLAO</name>
<dbReference type="InterPro" id="IPR003343">
    <property type="entry name" value="Big_2"/>
</dbReference>
<reference evidence="3 4" key="1">
    <citation type="submission" date="2024-05" db="EMBL/GenBank/DDBJ databases">
        <authorList>
            <person name="Duchaud E."/>
        </authorList>
    </citation>
    <scope>NUCLEOTIDE SEQUENCE [LARGE SCALE GENOMIC DNA]</scope>
    <source>
        <strain evidence="3">Ena-SAMPLE-TAB-13-05-2024-13:56:06:370-140308</strain>
    </source>
</reference>
<comment type="caution">
    <text evidence="3">The sequence shown here is derived from an EMBL/GenBank/DDBJ whole genome shotgun (WGS) entry which is preliminary data.</text>
</comment>
<organism evidence="3 4">
    <name type="scientific">Tenacibaculum polynesiense</name>
    <dbReference type="NCBI Taxonomy" id="3137857"/>
    <lineage>
        <taxon>Bacteria</taxon>
        <taxon>Pseudomonadati</taxon>
        <taxon>Bacteroidota</taxon>
        <taxon>Flavobacteriia</taxon>
        <taxon>Flavobacteriales</taxon>
        <taxon>Flavobacteriaceae</taxon>
        <taxon>Tenacibaculum</taxon>
    </lineage>
</organism>
<dbReference type="PROSITE" id="PS51257">
    <property type="entry name" value="PROKAR_LIPOPROTEIN"/>
    <property type="match status" value="1"/>
</dbReference>
<dbReference type="EMBL" id="CAXJIO010000010">
    <property type="protein sequence ID" value="CAL2101609.1"/>
    <property type="molecule type" value="Genomic_DNA"/>
</dbReference>